<dbReference type="OrthoDB" id="9762169at2"/>
<evidence type="ECO:0000256" key="2">
    <source>
        <dbReference type="SAM" id="MobiDB-lite"/>
    </source>
</evidence>
<evidence type="ECO:0000259" key="4">
    <source>
        <dbReference type="SMART" id="SM00062"/>
    </source>
</evidence>
<keyword evidence="7" id="KW-1185">Reference proteome</keyword>
<evidence type="ECO:0000256" key="1">
    <source>
        <dbReference type="ARBA" id="ARBA00022729"/>
    </source>
</evidence>
<dbReference type="Proteomes" id="UP000293638">
    <property type="component" value="Unassembled WGS sequence"/>
</dbReference>
<dbReference type="SUPFAM" id="SSF53850">
    <property type="entry name" value="Periplasmic binding protein-like II"/>
    <property type="match status" value="1"/>
</dbReference>
<protein>
    <submittedName>
        <fullName evidence="6">Polar amino acid transport system substrate-binding protein</fullName>
    </submittedName>
</protein>
<evidence type="ECO:0000256" key="3">
    <source>
        <dbReference type="SAM" id="SignalP"/>
    </source>
</evidence>
<accession>A0A4Q7NRY8</accession>
<evidence type="ECO:0000259" key="5">
    <source>
        <dbReference type="SMART" id="SM00079"/>
    </source>
</evidence>
<proteinExistence type="predicted"/>
<comment type="caution">
    <text evidence="6">The sequence shown here is derived from an EMBL/GenBank/DDBJ whole genome shotgun (WGS) entry which is preliminary data.</text>
</comment>
<keyword evidence="1 3" id="KW-0732">Signal</keyword>
<sequence length="341" mass="33709">MTQEGFFVRTPLRTLPVALAATGLLLTACGSSSKGGDTTSGAAPAGSTAASAGTAASSGADASMAPSAASSDAGSSAASSGAAGGADPASLVPAAVKSKGTLTVATDASYAPNEFVKPGTKTIVGMDVDLAQALGQKLGLKVNVVNQSFDSIVPGLASKRYDLGMSSMTDNKKREAVVDFVDYFSAGTSFFVKKGAAQITSLDALCGVSVAVEKGTTQADDATAQSKKCTDGGKKAVKVDQYPDQGGANVALSSGRDQVSMADSPVAAYAVKQSNGAFELVGQAYGTAPYGIALPKGNGMAKAVQAALQALMADGSYTKILTTWGVQAGAVQSATINGATS</sequence>
<organism evidence="6 7">
    <name type="scientific">Motilibacter rhizosphaerae</name>
    <dbReference type="NCBI Taxonomy" id="598652"/>
    <lineage>
        <taxon>Bacteria</taxon>
        <taxon>Bacillati</taxon>
        <taxon>Actinomycetota</taxon>
        <taxon>Actinomycetes</taxon>
        <taxon>Motilibacterales</taxon>
        <taxon>Motilibacteraceae</taxon>
        <taxon>Motilibacter</taxon>
    </lineage>
</organism>
<dbReference type="InterPro" id="IPR001638">
    <property type="entry name" value="Solute-binding_3/MltF_N"/>
</dbReference>
<feature type="region of interest" description="Disordered" evidence="2">
    <location>
        <begin position="32"/>
        <end position="82"/>
    </location>
</feature>
<dbReference type="GO" id="GO:0016020">
    <property type="term" value="C:membrane"/>
    <property type="evidence" value="ECO:0007669"/>
    <property type="project" value="InterPro"/>
</dbReference>
<feature type="signal peptide" evidence="3">
    <location>
        <begin position="1"/>
        <end position="20"/>
    </location>
</feature>
<dbReference type="InterPro" id="IPR001320">
    <property type="entry name" value="Iontro_rcpt_C"/>
</dbReference>
<dbReference type="EMBL" id="SGXD01000002">
    <property type="protein sequence ID" value="RZS89873.1"/>
    <property type="molecule type" value="Genomic_DNA"/>
</dbReference>
<dbReference type="GO" id="GO:0015276">
    <property type="term" value="F:ligand-gated monoatomic ion channel activity"/>
    <property type="evidence" value="ECO:0007669"/>
    <property type="project" value="InterPro"/>
</dbReference>
<dbReference type="SMART" id="SM00079">
    <property type="entry name" value="PBPe"/>
    <property type="match status" value="1"/>
</dbReference>
<feature type="domain" description="Solute-binding protein family 3/N-terminal" evidence="4">
    <location>
        <begin position="101"/>
        <end position="328"/>
    </location>
</feature>
<dbReference type="SMART" id="SM00062">
    <property type="entry name" value="PBPb"/>
    <property type="match status" value="1"/>
</dbReference>
<name>A0A4Q7NRY8_9ACTN</name>
<dbReference type="Gene3D" id="3.40.190.10">
    <property type="entry name" value="Periplasmic binding protein-like II"/>
    <property type="match status" value="2"/>
</dbReference>
<dbReference type="AlphaFoldDB" id="A0A4Q7NRY8"/>
<evidence type="ECO:0000313" key="6">
    <source>
        <dbReference type="EMBL" id="RZS89873.1"/>
    </source>
</evidence>
<feature type="domain" description="Ionotropic glutamate receptor C-terminal" evidence="5">
    <location>
        <begin position="101"/>
        <end position="327"/>
    </location>
</feature>
<gene>
    <name evidence="6" type="ORF">EV189_1649</name>
</gene>
<feature type="chain" id="PRO_5020573904" evidence="3">
    <location>
        <begin position="21"/>
        <end position="341"/>
    </location>
</feature>
<dbReference type="PANTHER" id="PTHR35936:SF17">
    <property type="entry name" value="ARGININE-BINDING EXTRACELLULAR PROTEIN ARTP"/>
    <property type="match status" value="1"/>
</dbReference>
<dbReference type="PANTHER" id="PTHR35936">
    <property type="entry name" value="MEMBRANE-BOUND LYTIC MUREIN TRANSGLYCOSYLASE F"/>
    <property type="match status" value="1"/>
</dbReference>
<reference evidence="6 7" key="1">
    <citation type="submission" date="2019-02" db="EMBL/GenBank/DDBJ databases">
        <title>Genomic Encyclopedia of Type Strains, Phase IV (KMG-IV): sequencing the most valuable type-strain genomes for metagenomic binning, comparative biology and taxonomic classification.</title>
        <authorList>
            <person name="Goeker M."/>
        </authorList>
    </citation>
    <scope>NUCLEOTIDE SEQUENCE [LARGE SCALE GENOMIC DNA]</scope>
    <source>
        <strain evidence="6 7">DSM 45622</strain>
    </source>
</reference>
<evidence type="ECO:0000313" key="7">
    <source>
        <dbReference type="Proteomes" id="UP000293638"/>
    </source>
</evidence>
<dbReference type="CDD" id="cd01004">
    <property type="entry name" value="PBP2_MidA_like"/>
    <property type="match status" value="1"/>
</dbReference>
<dbReference type="Pfam" id="PF00497">
    <property type="entry name" value="SBP_bac_3"/>
    <property type="match status" value="1"/>
</dbReference>